<feature type="compositionally biased region" description="Low complexity" evidence="1">
    <location>
        <begin position="14"/>
        <end position="24"/>
    </location>
</feature>
<gene>
    <name evidence="2" type="ORF">Tci_033466</name>
</gene>
<comment type="caution">
    <text evidence="2">The sequence shown here is derived from an EMBL/GenBank/DDBJ whole genome shotgun (WGS) entry which is preliminary data.</text>
</comment>
<dbReference type="EMBL" id="BKCJ010004511">
    <property type="protein sequence ID" value="GEU61488.1"/>
    <property type="molecule type" value="Genomic_DNA"/>
</dbReference>
<organism evidence="2">
    <name type="scientific">Tanacetum cinerariifolium</name>
    <name type="common">Dalmatian daisy</name>
    <name type="synonym">Chrysanthemum cinerariifolium</name>
    <dbReference type="NCBI Taxonomy" id="118510"/>
    <lineage>
        <taxon>Eukaryota</taxon>
        <taxon>Viridiplantae</taxon>
        <taxon>Streptophyta</taxon>
        <taxon>Embryophyta</taxon>
        <taxon>Tracheophyta</taxon>
        <taxon>Spermatophyta</taxon>
        <taxon>Magnoliopsida</taxon>
        <taxon>eudicotyledons</taxon>
        <taxon>Gunneridae</taxon>
        <taxon>Pentapetalae</taxon>
        <taxon>asterids</taxon>
        <taxon>campanulids</taxon>
        <taxon>Asterales</taxon>
        <taxon>Asteraceae</taxon>
        <taxon>Asteroideae</taxon>
        <taxon>Anthemideae</taxon>
        <taxon>Anthemidinae</taxon>
        <taxon>Tanacetum</taxon>
    </lineage>
</organism>
<feature type="region of interest" description="Disordered" evidence="1">
    <location>
        <begin position="1"/>
        <end position="24"/>
    </location>
</feature>
<proteinExistence type="predicted"/>
<name>A0A6L2LIP1_TANCI</name>
<protein>
    <submittedName>
        <fullName evidence="2">Uncharacterized protein</fullName>
    </submittedName>
</protein>
<dbReference type="AlphaFoldDB" id="A0A6L2LIP1"/>
<accession>A0A6L2LIP1</accession>
<feature type="compositionally biased region" description="Polar residues" evidence="1">
    <location>
        <begin position="1"/>
        <end position="13"/>
    </location>
</feature>
<sequence length="82" mass="9134">MSQEQSQMCRLQMSSSPYQSQPSQHFSPVNLFALDDEFKSLVEYALGQGSGGFQDNSPIVEVAPDKRLTTTITWSGDNERGF</sequence>
<evidence type="ECO:0000313" key="2">
    <source>
        <dbReference type="EMBL" id="GEU61488.1"/>
    </source>
</evidence>
<evidence type="ECO:0000256" key="1">
    <source>
        <dbReference type="SAM" id="MobiDB-lite"/>
    </source>
</evidence>
<reference evidence="2" key="1">
    <citation type="journal article" date="2019" name="Sci. Rep.">
        <title>Draft genome of Tanacetum cinerariifolium, the natural source of mosquito coil.</title>
        <authorList>
            <person name="Yamashiro T."/>
            <person name="Shiraishi A."/>
            <person name="Satake H."/>
            <person name="Nakayama K."/>
        </authorList>
    </citation>
    <scope>NUCLEOTIDE SEQUENCE</scope>
</reference>